<dbReference type="GO" id="GO:0005687">
    <property type="term" value="C:U4 snRNP"/>
    <property type="evidence" value="ECO:0007669"/>
    <property type="project" value="TreeGrafter"/>
</dbReference>
<proteinExistence type="inferred from homology"/>
<evidence type="ECO:0000256" key="6">
    <source>
        <dbReference type="ARBA" id="ARBA00022884"/>
    </source>
</evidence>
<dbReference type="GO" id="GO:0071013">
    <property type="term" value="C:catalytic step 2 spliceosome"/>
    <property type="evidence" value="ECO:0007669"/>
    <property type="project" value="TreeGrafter"/>
</dbReference>
<evidence type="ECO:0000256" key="7">
    <source>
        <dbReference type="ARBA" id="ARBA00023187"/>
    </source>
</evidence>
<keyword evidence="4" id="KW-0963">Cytoplasm</keyword>
<evidence type="ECO:0000313" key="12">
    <source>
        <dbReference type="EMBL" id="GFY32570.1"/>
    </source>
</evidence>
<sequence>MRVILGGSHTLVGRMIAFDRHQNLVLADCVEYKKYKPKNQPAVEGKITIGTAVIRGDGIQGIIVEEEPPYPSSRYGRSSRG</sequence>
<dbReference type="GO" id="GO:0005737">
    <property type="term" value="C:cytoplasm"/>
    <property type="evidence" value="ECO:0007669"/>
    <property type="project" value="UniProtKB-SubCell"/>
</dbReference>
<evidence type="ECO:0000256" key="3">
    <source>
        <dbReference type="ARBA" id="ARBA00009123"/>
    </source>
</evidence>
<keyword evidence="7" id="KW-0508">mRNA splicing</keyword>
<dbReference type="PANTHER" id="PTHR10701:SF0">
    <property type="entry name" value="SMALL NUCLEAR RIBONUCLEOPROTEIN-ASSOCIATED PROTEIN B"/>
    <property type="match status" value="1"/>
</dbReference>
<feature type="domain" description="Sm" evidence="11">
    <location>
        <begin position="1"/>
        <end position="68"/>
    </location>
</feature>
<dbReference type="PANTHER" id="PTHR10701">
    <property type="entry name" value="SMALL NUCLEAR RIBONUCLEOPROTEIN-ASSOCIATED PROTEIN B AND N"/>
    <property type="match status" value="1"/>
</dbReference>
<dbReference type="GO" id="GO:0003723">
    <property type="term" value="F:RNA binding"/>
    <property type="evidence" value="ECO:0007669"/>
    <property type="project" value="UniProtKB-KW"/>
</dbReference>
<dbReference type="GO" id="GO:0005682">
    <property type="term" value="C:U5 snRNP"/>
    <property type="evidence" value="ECO:0007669"/>
    <property type="project" value="TreeGrafter"/>
</dbReference>
<evidence type="ECO:0000259" key="11">
    <source>
        <dbReference type="PROSITE" id="PS52002"/>
    </source>
</evidence>
<keyword evidence="5" id="KW-0507">mRNA processing</keyword>
<dbReference type="SMART" id="SM00651">
    <property type="entry name" value="Sm"/>
    <property type="match status" value="1"/>
</dbReference>
<dbReference type="EMBL" id="BMAU01021403">
    <property type="protein sequence ID" value="GFY32570.1"/>
    <property type="molecule type" value="Genomic_DNA"/>
</dbReference>
<dbReference type="Gene3D" id="2.30.30.100">
    <property type="match status" value="1"/>
</dbReference>
<dbReference type="GO" id="GO:0070990">
    <property type="term" value="F:snRNP binding"/>
    <property type="evidence" value="ECO:0007669"/>
    <property type="project" value="TreeGrafter"/>
</dbReference>
<protein>
    <recommendedName>
        <fullName evidence="10">Sm protein B</fullName>
    </recommendedName>
</protein>
<gene>
    <name evidence="12" type="primary">AVEN_975_1</name>
    <name evidence="12" type="ORF">TNCV_673251</name>
</gene>
<dbReference type="SUPFAM" id="SSF50182">
    <property type="entry name" value="Sm-like ribonucleoproteins"/>
    <property type="match status" value="1"/>
</dbReference>
<dbReference type="InterPro" id="IPR050914">
    <property type="entry name" value="snRNP_SmB/NAA38-like"/>
</dbReference>
<dbReference type="GO" id="GO:0000398">
    <property type="term" value="P:mRNA splicing, via spliceosome"/>
    <property type="evidence" value="ECO:0007669"/>
    <property type="project" value="TreeGrafter"/>
</dbReference>
<keyword evidence="6" id="KW-0694">RNA-binding</keyword>
<comment type="similarity">
    <text evidence="3">Belongs to the snRNP SmB/SmN family.</text>
</comment>
<name>A0A8X6WCZ4_TRICX</name>
<dbReference type="InterPro" id="IPR010920">
    <property type="entry name" value="LSM_dom_sf"/>
</dbReference>
<evidence type="ECO:0000256" key="8">
    <source>
        <dbReference type="ARBA" id="ARBA00023242"/>
    </source>
</evidence>
<evidence type="ECO:0000256" key="10">
    <source>
        <dbReference type="ARBA" id="ARBA00041355"/>
    </source>
</evidence>
<evidence type="ECO:0000313" key="13">
    <source>
        <dbReference type="Proteomes" id="UP000887159"/>
    </source>
</evidence>
<dbReference type="Proteomes" id="UP000887159">
    <property type="component" value="Unassembled WGS sequence"/>
</dbReference>
<dbReference type="GO" id="GO:0071004">
    <property type="term" value="C:U2-type prespliceosome"/>
    <property type="evidence" value="ECO:0007669"/>
    <property type="project" value="TreeGrafter"/>
</dbReference>
<reference evidence="12" key="1">
    <citation type="submission" date="2020-08" db="EMBL/GenBank/DDBJ databases">
        <title>Multicomponent nature underlies the extraordinary mechanical properties of spider dragline silk.</title>
        <authorList>
            <person name="Kono N."/>
            <person name="Nakamura H."/>
            <person name="Mori M."/>
            <person name="Yoshida Y."/>
            <person name="Ohtoshi R."/>
            <person name="Malay A.D."/>
            <person name="Moran D.A.P."/>
            <person name="Tomita M."/>
            <person name="Numata K."/>
            <person name="Arakawa K."/>
        </authorList>
    </citation>
    <scope>NUCLEOTIDE SEQUENCE</scope>
</reference>
<dbReference type="InterPro" id="IPR001163">
    <property type="entry name" value="Sm_dom_euk/arc"/>
</dbReference>
<keyword evidence="9" id="KW-0687">Ribonucleoprotein</keyword>
<dbReference type="GO" id="GO:0046540">
    <property type="term" value="C:U4/U6 x U5 tri-snRNP complex"/>
    <property type="evidence" value="ECO:0007669"/>
    <property type="project" value="TreeGrafter"/>
</dbReference>
<comment type="subcellular location">
    <subcellularLocation>
        <location evidence="2">Cytoplasm</location>
    </subcellularLocation>
    <subcellularLocation>
        <location evidence="1">Nucleus</location>
    </subcellularLocation>
</comment>
<keyword evidence="13" id="KW-1185">Reference proteome</keyword>
<accession>A0A8X6WCZ4</accession>
<dbReference type="AlphaFoldDB" id="A0A8X6WCZ4"/>
<dbReference type="PROSITE" id="PS52002">
    <property type="entry name" value="SM"/>
    <property type="match status" value="1"/>
</dbReference>
<dbReference type="InterPro" id="IPR047575">
    <property type="entry name" value="Sm"/>
</dbReference>
<evidence type="ECO:0000256" key="4">
    <source>
        <dbReference type="ARBA" id="ARBA00022490"/>
    </source>
</evidence>
<evidence type="ECO:0000256" key="9">
    <source>
        <dbReference type="ARBA" id="ARBA00023274"/>
    </source>
</evidence>
<evidence type="ECO:0000256" key="2">
    <source>
        <dbReference type="ARBA" id="ARBA00004496"/>
    </source>
</evidence>
<dbReference type="GO" id="GO:0005686">
    <property type="term" value="C:U2 snRNP"/>
    <property type="evidence" value="ECO:0007669"/>
    <property type="project" value="TreeGrafter"/>
</dbReference>
<keyword evidence="8" id="KW-0539">Nucleus</keyword>
<comment type="caution">
    <text evidence="12">The sequence shown here is derived from an EMBL/GenBank/DDBJ whole genome shotgun (WGS) entry which is preliminary data.</text>
</comment>
<dbReference type="GO" id="GO:0005685">
    <property type="term" value="C:U1 snRNP"/>
    <property type="evidence" value="ECO:0007669"/>
    <property type="project" value="TreeGrafter"/>
</dbReference>
<dbReference type="Pfam" id="PF01423">
    <property type="entry name" value="LSM"/>
    <property type="match status" value="1"/>
</dbReference>
<organism evidence="12 13">
    <name type="scientific">Trichonephila clavipes</name>
    <name type="common">Golden silk orbweaver</name>
    <name type="synonym">Nephila clavipes</name>
    <dbReference type="NCBI Taxonomy" id="2585209"/>
    <lineage>
        <taxon>Eukaryota</taxon>
        <taxon>Metazoa</taxon>
        <taxon>Ecdysozoa</taxon>
        <taxon>Arthropoda</taxon>
        <taxon>Chelicerata</taxon>
        <taxon>Arachnida</taxon>
        <taxon>Araneae</taxon>
        <taxon>Araneomorphae</taxon>
        <taxon>Entelegynae</taxon>
        <taxon>Araneoidea</taxon>
        <taxon>Nephilidae</taxon>
        <taxon>Trichonephila</taxon>
    </lineage>
</organism>
<evidence type="ECO:0000256" key="1">
    <source>
        <dbReference type="ARBA" id="ARBA00004123"/>
    </source>
</evidence>
<evidence type="ECO:0000256" key="5">
    <source>
        <dbReference type="ARBA" id="ARBA00022664"/>
    </source>
</evidence>